<dbReference type="VEuPathDB" id="VectorBase:AALB20_038660"/>
<reference evidence="2" key="2">
    <citation type="submission" date="2022-08" db="UniProtKB">
        <authorList>
            <consortium name="EnsemblMetazoa"/>
        </authorList>
    </citation>
    <scope>IDENTIFICATION</scope>
    <source>
        <strain evidence="2">STECLA/ALBI9_A</strain>
    </source>
</reference>
<dbReference type="AlphaFoldDB" id="A0A182FRE2"/>
<dbReference type="Proteomes" id="UP000069272">
    <property type="component" value="Chromosome 2R"/>
</dbReference>
<name>A0A182FRE2_ANOAL</name>
<dbReference type="EnsemblMetazoa" id="AALB009118-RA">
    <property type="protein sequence ID" value="AALB009118-PA"/>
    <property type="gene ID" value="AALB009118"/>
</dbReference>
<feature type="compositionally biased region" description="Low complexity" evidence="1">
    <location>
        <begin position="170"/>
        <end position="184"/>
    </location>
</feature>
<dbReference type="VEuPathDB" id="VectorBase:AALB017860"/>
<reference evidence="2 3" key="1">
    <citation type="journal article" date="2017" name="G3 (Bethesda)">
        <title>The Physical Genome Mapping of Anopheles albimanus Corrected Scaffold Misassemblies and Identified Interarm Rearrangements in Genus Anopheles.</title>
        <authorList>
            <person name="Artemov G.N."/>
            <person name="Peery A.N."/>
            <person name="Jiang X."/>
            <person name="Tu Z."/>
            <person name="Stegniy V.N."/>
            <person name="Sharakhova M.V."/>
            <person name="Sharakhov I.V."/>
        </authorList>
    </citation>
    <scope>NUCLEOTIDE SEQUENCE [LARGE SCALE GENOMIC DNA]</scope>
    <source>
        <strain evidence="2 3">ALBI9_A</strain>
    </source>
</reference>
<protein>
    <submittedName>
        <fullName evidence="2">Uncharacterized protein</fullName>
    </submittedName>
</protein>
<keyword evidence="3" id="KW-1185">Reference proteome</keyword>
<evidence type="ECO:0000256" key="1">
    <source>
        <dbReference type="SAM" id="MobiDB-lite"/>
    </source>
</evidence>
<feature type="region of interest" description="Disordered" evidence="1">
    <location>
        <begin position="163"/>
        <end position="193"/>
    </location>
</feature>
<organism evidence="2 3">
    <name type="scientific">Anopheles albimanus</name>
    <name type="common">New world malaria mosquito</name>
    <dbReference type="NCBI Taxonomy" id="7167"/>
    <lineage>
        <taxon>Eukaryota</taxon>
        <taxon>Metazoa</taxon>
        <taxon>Ecdysozoa</taxon>
        <taxon>Arthropoda</taxon>
        <taxon>Hexapoda</taxon>
        <taxon>Insecta</taxon>
        <taxon>Pterygota</taxon>
        <taxon>Neoptera</taxon>
        <taxon>Endopterygota</taxon>
        <taxon>Diptera</taxon>
        <taxon>Nematocera</taxon>
        <taxon>Culicoidea</taxon>
        <taxon>Culicidae</taxon>
        <taxon>Anophelinae</taxon>
        <taxon>Anopheles</taxon>
    </lineage>
</organism>
<accession>A0A182FRE2</accession>
<evidence type="ECO:0000313" key="3">
    <source>
        <dbReference type="Proteomes" id="UP000069272"/>
    </source>
</evidence>
<sequence>MELRPTGRGVEQALINSQRSILLQSGDSLSRGYPSLDLDTVYEERGDTHGSAQDESPIRLRRKELVGVLDSPRPVSISSTMSIGGAAAMALPPPLGSYGKDRDDTVLDLVRGKRKRFRNTKHKRLAVSHSETNLSGLGRGRAKADLLPAIADSGHASLDIAVEEPKRSSKVSSRGSSSVKSGASSRRKALQRQREISDGIRAPLWTTLTHAQTISDYEI</sequence>
<evidence type="ECO:0000313" key="2">
    <source>
        <dbReference type="EnsemblMetazoa" id="AALB009118-PA"/>
    </source>
</evidence>
<proteinExistence type="predicted"/>